<dbReference type="Pfam" id="PF01618">
    <property type="entry name" value="MotA_ExbB"/>
    <property type="match status" value="1"/>
</dbReference>
<evidence type="ECO:0000313" key="11">
    <source>
        <dbReference type="EMBL" id="SEO93769.1"/>
    </source>
</evidence>
<evidence type="ECO:0000256" key="5">
    <source>
        <dbReference type="ARBA" id="ARBA00022927"/>
    </source>
</evidence>
<dbReference type="PANTHER" id="PTHR30625:SF15">
    <property type="entry name" value="BIOPOLYMER TRANSPORT PROTEIN EXBB"/>
    <property type="match status" value="1"/>
</dbReference>
<comment type="subcellular location">
    <subcellularLocation>
        <location evidence="1">Cell membrane</location>
        <topology evidence="1">Multi-pass membrane protein</topology>
    </subcellularLocation>
    <subcellularLocation>
        <location evidence="8">Membrane</location>
        <topology evidence="8">Multi-pass membrane protein</topology>
    </subcellularLocation>
</comment>
<evidence type="ECO:0000256" key="2">
    <source>
        <dbReference type="ARBA" id="ARBA00022448"/>
    </source>
</evidence>
<keyword evidence="3" id="KW-1003">Cell membrane</keyword>
<dbReference type="InterPro" id="IPR050790">
    <property type="entry name" value="ExbB/TolQ_transport"/>
</dbReference>
<name>A0A1H8TRZ0_9PROT</name>
<evidence type="ECO:0000256" key="3">
    <source>
        <dbReference type="ARBA" id="ARBA00022475"/>
    </source>
</evidence>
<reference evidence="12" key="1">
    <citation type="submission" date="2016-10" db="EMBL/GenBank/DDBJ databases">
        <authorList>
            <person name="Varghese N."/>
            <person name="Submissions S."/>
        </authorList>
    </citation>
    <scope>NUCLEOTIDE SEQUENCE [LARGE SCALE GENOMIC DNA]</scope>
    <source>
        <strain evidence="12">Nm76</strain>
    </source>
</reference>
<keyword evidence="12" id="KW-1185">Reference proteome</keyword>
<keyword evidence="2 8" id="KW-0813">Transport</keyword>
<dbReference type="Proteomes" id="UP000198814">
    <property type="component" value="Unassembled WGS sequence"/>
</dbReference>
<dbReference type="GO" id="GO:0005886">
    <property type="term" value="C:plasma membrane"/>
    <property type="evidence" value="ECO:0007669"/>
    <property type="project" value="UniProtKB-SubCell"/>
</dbReference>
<comment type="similarity">
    <text evidence="8">Belongs to the exbB/tolQ family.</text>
</comment>
<evidence type="ECO:0000259" key="10">
    <source>
        <dbReference type="Pfam" id="PF01618"/>
    </source>
</evidence>
<evidence type="ECO:0000256" key="7">
    <source>
        <dbReference type="ARBA" id="ARBA00023136"/>
    </source>
</evidence>
<feature type="transmembrane region" description="Helical" evidence="9">
    <location>
        <begin position="24"/>
        <end position="49"/>
    </location>
</feature>
<dbReference type="AlphaFoldDB" id="A0A1H8TRZ0"/>
<organism evidence="11 12">
    <name type="scientific">Nitrosomonas oligotropha</name>
    <dbReference type="NCBI Taxonomy" id="42354"/>
    <lineage>
        <taxon>Bacteria</taxon>
        <taxon>Pseudomonadati</taxon>
        <taxon>Pseudomonadota</taxon>
        <taxon>Betaproteobacteria</taxon>
        <taxon>Nitrosomonadales</taxon>
        <taxon>Nitrosomonadaceae</taxon>
        <taxon>Nitrosomonas</taxon>
    </lineage>
</organism>
<feature type="transmembrane region" description="Helical" evidence="9">
    <location>
        <begin position="165"/>
        <end position="187"/>
    </location>
</feature>
<evidence type="ECO:0000256" key="9">
    <source>
        <dbReference type="SAM" id="Phobius"/>
    </source>
</evidence>
<keyword evidence="6 9" id="KW-1133">Transmembrane helix</keyword>
<sequence>MCLLAARVPWHCTTRDMSFSEQILLIKTLFAAGGIVMPPLVLCILLLWYGLGYRFWVMKEPKSMGVRDMLKYYQEHDDKPAGNIVAQAIKQGLWLKKKGVRNLRRHLDAAFYGYEREIRKFSVLIRVVILISPLLGLLGTVIGMIETFDSLATMTLFSQSGGIAGGISQALFTTQMGLTVAIPGLLAHSILNRKQQQIEQDLSQVKDLLCHQALVHHTREISHAEK</sequence>
<dbReference type="GO" id="GO:0017038">
    <property type="term" value="P:protein import"/>
    <property type="evidence" value="ECO:0007669"/>
    <property type="project" value="TreeGrafter"/>
</dbReference>
<gene>
    <name evidence="11" type="ORF">SAMN05216333_12713</name>
</gene>
<keyword evidence="4 9" id="KW-0812">Transmembrane</keyword>
<keyword evidence="7 9" id="KW-0472">Membrane</keyword>
<evidence type="ECO:0000256" key="1">
    <source>
        <dbReference type="ARBA" id="ARBA00004651"/>
    </source>
</evidence>
<protein>
    <submittedName>
        <fullName evidence="11">Biopolymer transport protein ExbB</fullName>
    </submittedName>
</protein>
<evidence type="ECO:0000256" key="6">
    <source>
        <dbReference type="ARBA" id="ARBA00022989"/>
    </source>
</evidence>
<dbReference type="EMBL" id="FODO01000027">
    <property type="protein sequence ID" value="SEO93769.1"/>
    <property type="molecule type" value="Genomic_DNA"/>
</dbReference>
<feature type="transmembrane region" description="Helical" evidence="9">
    <location>
        <begin position="123"/>
        <end position="145"/>
    </location>
</feature>
<evidence type="ECO:0000256" key="8">
    <source>
        <dbReference type="RuleBase" id="RU004057"/>
    </source>
</evidence>
<evidence type="ECO:0000313" key="12">
    <source>
        <dbReference type="Proteomes" id="UP000198814"/>
    </source>
</evidence>
<accession>A0A1H8TRZ0</accession>
<evidence type="ECO:0000256" key="4">
    <source>
        <dbReference type="ARBA" id="ARBA00022692"/>
    </source>
</evidence>
<feature type="domain" description="MotA/TolQ/ExbB proton channel" evidence="10">
    <location>
        <begin position="78"/>
        <end position="202"/>
    </location>
</feature>
<proteinExistence type="inferred from homology"/>
<dbReference type="InterPro" id="IPR002898">
    <property type="entry name" value="MotA_ExbB_proton_chnl"/>
</dbReference>
<dbReference type="STRING" id="42354.SAMN05216333_12713"/>
<dbReference type="PANTHER" id="PTHR30625">
    <property type="entry name" value="PROTEIN TOLQ"/>
    <property type="match status" value="1"/>
</dbReference>
<keyword evidence="5 8" id="KW-0653">Protein transport</keyword>